<evidence type="ECO:0000256" key="1">
    <source>
        <dbReference type="SAM" id="MobiDB-lite"/>
    </source>
</evidence>
<dbReference type="RefSeq" id="WP_252446342.1">
    <property type="nucleotide sequence ID" value="NZ_JAGSOV010000094.1"/>
</dbReference>
<gene>
    <name evidence="2" type="ORF">KDL28_37735</name>
</gene>
<name>A0ABT1ACL4_9PSEU</name>
<proteinExistence type="predicted"/>
<organism evidence="2 3">
    <name type="scientific">Pseudonocardia humida</name>
    <dbReference type="NCBI Taxonomy" id="2800819"/>
    <lineage>
        <taxon>Bacteria</taxon>
        <taxon>Bacillati</taxon>
        <taxon>Actinomycetota</taxon>
        <taxon>Actinomycetes</taxon>
        <taxon>Pseudonocardiales</taxon>
        <taxon>Pseudonocardiaceae</taxon>
        <taxon>Pseudonocardia</taxon>
    </lineage>
</organism>
<evidence type="ECO:0000313" key="2">
    <source>
        <dbReference type="EMBL" id="MCO1660805.1"/>
    </source>
</evidence>
<dbReference type="Proteomes" id="UP001165283">
    <property type="component" value="Unassembled WGS sequence"/>
</dbReference>
<dbReference type="SUPFAM" id="SSF52317">
    <property type="entry name" value="Class I glutamine amidotransferase-like"/>
    <property type="match status" value="1"/>
</dbReference>
<dbReference type="InterPro" id="IPR029062">
    <property type="entry name" value="Class_I_gatase-like"/>
</dbReference>
<evidence type="ECO:0008006" key="4">
    <source>
        <dbReference type="Google" id="ProtNLM"/>
    </source>
</evidence>
<dbReference type="Gene3D" id="3.40.50.880">
    <property type="match status" value="1"/>
</dbReference>
<keyword evidence="3" id="KW-1185">Reference proteome</keyword>
<accession>A0ABT1ACL4</accession>
<feature type="region of interest" description="Disordered" evidence="1">
    <location>
        <begin position="114"/>
        <end position="142"/>
    </location>
</feature>
<sequence length="142" mass="15549">MARTGTILTIVTNTGEYQKVGYRTGLWLGEPAHFYDLVREHGFAVDIASPNGGFVPIDPVSLAPDHLDESTARRYRDRDFMNLLTTTMKATDATVEDYDAVYFAGGHGVMFDYRGPTSARSPRRSTSRAGSSPWSATAPPVC</sequence>
<comment type="caution">
    <text evidence="2">The sequence shown here is derived from an EMBL/GenBank/DDBJ whole genome shotgun (WGS) entry which is preliminary data.</text>
</comment>
<evidence type="ECO:0000313" key="3">
    <source>
        <dbReference type="Proteomes" id="UP001165283"/>
    </source>
</evidence>
<dbReference type="EMBL" id="JAGSOV010000094">
    <property type="protein sequence ID" value="MCO1660805.1"/>
    <property type="molecule type" value="Genomic_DNA"/>
</dbReference>
<reference evidence="2" key="1">
    <citation type="submission" date="2021-04" db="EMBL/GenBank/DDBJ databases">
        <title>Pseudonocardia sp. nov., isolated from sandy soil of mangrove forest.</title>
        <authorList>
            <person name="Zan Z."/>
            <person name="Huang R."/>
            <person name="Liu W."/>
        </authorList>
    </citation>
    <scope>NUCLEOTIDE SEQUENCE</scope>
    <source>
        <strain evidence="2">S2-4</strain>
    </source>
</reference>
<protein>
    <recommendedName>
        <fullName evidence="4">DJ-1/PfpI family protein</fullName>
    </recommendedName>
</protein>